<keyword evidence="1" id="KW-1133">Transmembrane helix</keyword>
<keyword evidence="1" id="KW-0812">Transmembrane</keyword>
<gene>
    <name evidence="2" type="ORF">UFOPK1726_01175</name>
</gene>
<sequence length="100" mass="10200">MTAALSNAGISLPSAAQAELTDSVGAAVGVTTTLTQSGELTTGVAIQIQQLAIDSYMTSFHTAVLIGAAVVLIALIVMAWQMPKVSHTAPWQQATAESSD</sequence>
<evidence type="ECO:0000256" key="1">
    <source>
        <dbReference type="SAM" id="Phobius"/>
    </source>
</evidence>
<reference evidence="2" key="1">
    <citation type="submission" date="2020-05" db="EMBL/GenBank/DDBJ databases">
        <authorList>
            <person name="Chiriac C."/>
            <person name="Salcher M."/>
            <person name="Ghai R."/>
            <person name="Kavagutti S V."/>
        </authorList>
    </citation>
    <scope>NUCLEOTIDE SEQUENCE</scope>
</reference>
<keyword evidence="1" id="KW-0472">Membrane</keyword>
<name>A0A6J6F8Z5_9ZZZZ</name>
<dbReference type="AlphaFoldDB" id="A0A6J6F8Z5"/>
<accession>A0A6J6F8Z5</accession>
<organism evidence="2">
    <name type="scientific">freshwater metagenome</name>
    <dbReference type="NCBI Taxonomy" id="449393"/>
    <lineage>
        <taxon>unclassified sequences</taxon>
        <taxon>metagenomes</taxon>
        <taxon>ecological metagenomes</taxon>
    </lineage>
</organism>
<dbReference type="EMBL" id="CAEZTT010000181">
    <property type="protein sequence ID" value="CAB4585106.1"/>
    <property type="molecule type" value="Genomic_DNA"/>
</dbReference>
<protein>
    <submittedName>
        <fullName evidence="2">Unannotated protein</fullName>
    </submittedName>
</protein>
<proteinExistence type="predicted"/>
<evidence type="ECO:0000313" key="2">
    <source>
        <dbReference type="EMBL" id="CAB4585106.1"/>
    </source>
</evidence>
<feature type="transmembrane region" description="Helical" evidence="1">
    <location>
        <begin position="60"/>
        <end position="80"/>
    </location>
</feature>